<reference evidence="8 9" key="1">
    <citation type="submission" date="2015-01" db="EMBL/GenBank/DDBJ databases">
        <title>The Genome Sequence of Capronia semiimmersa CBS27337.</title>
        <authorList>
            <consortium name="The Broad Institute Genomics Platform"/>
            <person name="Cuomo C."/>
            <person name="de Hoog S."/>
            <person name="Gorbushina A."/>
            <person name="Stielow B."/>
            <person name="Teixiera M."/>
            <person name="Abouelleil A."/>
            <person name="Chapman S.B."/>
            <person name="Priest M."/>
            <person name="Young S.K."/>
            <person name="Wortman J."/>
            <person name="Nusbaum C."/>
            <person name="Birren B."/>
        </authorList>
    </citation>
    <scope>NUCLEOTIDE SEQUENCE [LARGE SCALE GENOMIC DNA]</scope>
    <source>
        <strain evidence="8 9">CBS 27337</strain>
    </source>
</reference>
<organism evidence="8 9">
    <name type="scientific">Phialophora macrospora</name>
    <dbReference type="NCBI Taxonomy" id="1851006"/>
    <lineage>
        <taxon>Eukaryota</taxon>
        <taxon>Fungi</taxon>
        <taxon>Dikarya</taxon>
        <taxon>Ascomycota</taxon>
        <taxon>Pezizomycotina</taxon>
        <taxon>Eurotiomycetes</taxon>
        <taxon>Chaetothyriomycetidae</taxon>
        <taxon>Chaetothyriales</taxon>
        <taxon>Herpotrichiellaceae</taxon>
        <taxon>Phialophora</taxon>
    </lineage>
</organism>
<feature type="compositionally biased region" description="Basic and acidic residues" evidence="6">
    <location>
        <begin position="210"/>
        <end position="221"/>
    </location>
</feature>
<keyword evidence="3" id="KW-0238">DNA-binding</keyword>
<evidence type="ECO:0000256" key="5">
    <source>
        <dbReference type="ARBA" id="ARBA00023242"/>
    </source>
</evidence>
<dbReference type="Gene3D" id="4.10.240.10">
    <property type="entry name" value="Zn(2)-C6 fungal-type DNA-binding domain"/>
    <property type="match status" value="1"/>
</dbReference>
<dbReference type="Pfam" id="PF00172">
    <property type="entry name" value="Zn_clus"/>
    <property type="match status" value="1"/>
</dbReference>
<feature type="domain" description="Zn(2)-C6 fungal-type" evidence="7">
    <location>
        <begin position="23"/>
        <end position="53"/>
    </location>
</feature>
<keyword evidence="2" id="KW-0805">Transcription regulation</keyword>
<keyword evidence="9" id="KW-1185">Reference proteome</keyword>
<dbReference type="GO" id="GO:0000976">
    <property type="term" value="F:transcription cis-regulatory region binding"/>
    <property type="evidence" value="ECO:0007669"/>
    <property type="project" value="TreeGrafter"/>
</dbReference>
<dbReference type="PANTHER" id="PTHR37534:SF2">
    <property type="entry name" value="N-ACETYLTRANSFERASE DOMAIN-CONTAINING PROTEIN"/>
    <property type="match status" value="1"/>
</dbReference>
<dbReference type="SUPFAM" id="SSF57701">
    <property type="entry name" value="Zn2/Cys6 DNA-binding domain"/>
    <property type="match status" value="1"/>
</dbReference>
<comment type="subcellular location">
    <subcellularLocation>
        <location evidence="1">Nucleus</location>
    </subcellularLocation>
</comment>
<evidence type="ECO:0000256" key="6">
    <source>
        <dbReference type="SAM" id="MobiDB-lite"/>
    </source>
</evidence>
<evidence type="ECO:0000256" key="4">
    <source>
        <dbReference type="ARBA" id="ARBA00023163"/>
    </source>
</evidence>
<evidence type="ECO:0000313" key="8">
    <source>
        <dbReference type="EMBL" id="KIW73157.1"/>
    </source>
</evidence>
<dbReference type="AlphaFoldDB" id="A0A0D2EFP0"/>
<dbReference type="InterPro" id="IPR001138">
    <property type="entry name" value="Zn2Cys6_DnaBD"/>
</dbReference>
<dbReference type="PROSITE" id="PS50048">
    <property type="entry name" value="ZN2_CY6_FUNGAL_2"/>
    <property type="match status" value="1"/>
</dbReference>
<accession>A0A0D2EFP0</accession>
<evidence type="ECO:0000256" key="2">
    <source>
        <dbReference type="ARBA" id="ARBA00023015"/>
    </source>
</evidence>
<dbReference type="PROSITE" id="PS00463">
    <property type="entry name" value="ZN2_CY6_FUNGAL_1"/>
    <property type="match status" value="1"/>
</dbReference>
<evidence type="ECO:0000256" key="1">
    <source>
        <dbReference type="ARBA" id="ARBA00004123"/>
    </source>
</evidence>
<dbReference type="HOGENOM" id="CLU_008719_4_1_1"/>
<dbReference type="GO" id="GO:0005634">
    <property type="term" value="C:nucleus"/>
    <property type="evidence" value="ECO:0007669"/>
    <property type="project" value="UniProtKB-SubCell"/>
</dbReference>
<gene>
    <name evidence="8" type="ORF">PV04_01295</name>
</gene>
<evidence type="ECO:0000313" key="9">
    <source>
        <dbReference type="Proteomes" id="UP000054266"/>
    </source>
</evidence>
<dbReference type="GO" id="GO:0000981">
    <property type="term" value="F:DNA-binding transcription factor activity, RNA polymerase II-specific"/>
    <property type="evidence" value="ECO:0007669"/>
    <property type="project" value="InterPro"/>
</dbReference>
<feature type="region of interest" description="Disordered" evidence="6">
    <location>
        <begin position="52"/>
        <end position="82"/>
    </location>
</feature>
<dbReference type="PANTHER" id="PTHR37534">
    <property type="entry name" value="TRANSCRIPTIONAL ACTIVATOR PROTEIN UGA3"/>
    <property type="match status" value="1"/>
</dbReference>
<dbReference type="EMBL" id="KN846956">
    <property type="protein sequence ID" value="KIW73157.1"/>
    <property type="molecule type" value="Genomic_DNA"/>
</dbReference>
<dbReference type="GO" id="GO:0045944">
    <property type="term" value="P:positive regulation of transcription by RNA polymerase II"/>
    <property type="evidence" value="ECO:0007669"/>
    <property type="project" value="TreeGrafter"/>
</dbReference>
<dbReference type="STRING" id="5601.A0A0D2EFP0"/>
<feature type="region of interest" description="Disordered" evidence="6">
    <location>
        <begin position="136"/>
        <end position="190"/>
    </location>
</feature>
<feature type="compositionally biased region" description="Basic and acidic residues" evidence="6">
    <location>
        <begin position="155"/>
        <end position="178"/>
    </location>
</feature>
<dbReference type="Pfam" id="PF11951">
    <property type="entry name" value="Fungal_trans_2"/>
    <property type="match status" value="1"/>
</dbReference>
<name>A0A0D2EFP0_9EURO</name>
<dbReference type="InterPro" id="IPR036864">
    <property type="entry name" value="Zn2-C6_fun-type_DNA-bd_sf"/>
</dbReference>
<dbReference type="GO" id="GO:0008270">
    <property type="term" value="F:zinc ion binding"/>
    <property type="evidence" value="ECO:0007669"/>
    <property type="project" value="InterPro"/>
</dbReference>
<protein>
    <recommendedName>
        <fullName evidence="7">Zn(2)-C6 fungal-type domain-containing protein</fullName>
    </recommendedName>
</protein>
<dbReference type="CDD" id="cd12148">
    <property type="entry name" value="fungal_TF_MHR"/>
    <property type="match status" value="1"/>
</dbReference>
<feature type="compositionally biased region" description="Low complexity" evidence="6">
    <location>
        <begin position="224"/>
        <end position="238"/>
    </location>
</feature>
<dbReference type="Proteomes" id="UP000054266">
    <property type="component" value="Unassembled WGS sequence"/>
</dbReference>
<evidence type="ECO:0000256" key="3">
    <source>
        <dbReference type="ARBA" id="ARBA00023125"/>
    </source>
</evidence>
<dbReference type="InterPro" id="IPR021858">
    <property type="entry name" value="Fun_TF"/>
</dbReference>
<keyword evidence="4" id="KW-0804">Transcription</keyword>
<proteinExistence type="predicted"/>
<dbReference type="SMART" id="SM00066">
    <property type="entry name" value="GAL4"/>
    <property type="match status" value="1"/>
</dbReference>
<feature type="region of interest" description="Disordered" evidence="6">
    <location>
        <begin position="202"/>
        <end position="243"/>
    </location>
</feature>
<dbReference type="CDD" id="cd00067">
    <property type="entry name" value="GAL4"/>
    <property type="match status" value="1"/>
</dbReference>
<evidence type="ECO:0000259" key="7">
    <source>
        <dbReference type="PROSITE" id="PS50048"/>
    </source>
</evidence>
<sequence length="667" mass="73702">MPDSTSHKRPSHTITRHPRVRTGCRTCRQRHVKCDEEKPICGNCRKKSRPCGFDDGVSDRAGRHGAKKRPAPINQGRLSVPNASDWDTYSHVGEYSTVDESRTTTSSPLFDHDGAQLVEGRAAVPDALGRAPQRLAIHSGPDRSGLACGLGNHGSRRESPHGEFRQYGHSPDSLRDHPIAGSTPRLPQGWPSASLESVLCRARLSRPRRSPTDSKLTRGDFGRSPSSNTSYSPSHHTPVAPLSASPALKTPGQLYLTNFEVVLFRNFIERSARWIDAFSPGCPFSTHVPILALECPALLFSCLAISAKQMALVAIGSEAQTKDVEALQYYQRALRAFSALLMKAESARRDEILASSILLSNYEMLAVVGDHFGSHLRGIASLLRMWNVSGDSSGVEGAVYWTWYRSDTWAALLARRRMFLDERYWEPRAVDSFDHLSHAEIANRAMFLLGQCTSFCAGDIGLETSSPSSASIEERQMRMFKLQDALEQWKRMLPLSMTQFVAERANPGGPSDNEPQYQDSQDISSMLFIYPECAVGIQLYHACRILLGLSGPAWPSQREARGPTFESLATRRLISQSREQILLIASSGTSEAFGFVSTQCLYIAGLVTEGVYERRLTLELIERCQRETGRQTIGIADELRAVWGRDGYQSLKGDIQASERGTSGGIS</sequence>
<keyword evidence="5" id="KW-0539">Nucleus</keyword>